<dbReference type="InterPro" id="IPR008258">
    <property type="entry name" value="Transglycosylase_SLT_dom_1"/>
</dbReference>
<keyword evidence="1" id="KW-0472">Membrane</keyword>
<evidence type="ECO:0000256" key="1">
    <source>
        <dbReference type="SAM" id="Phobius"/>
    </source>
</evidence>
<dbReference type="Proteomes" id="UP001524478">
    <property type="component" value="Unassembled WGS sequence"/>
</dbReference>
<evidence type="ECO:0000313" key="3">
    <source>
        <dbReference type="EMBL" id="MCQ4923699.1"/>
    </source>
</evidence>
<reference evidence="3 4" key="1">
    <citation type="submission" date="2022-06" db="EMBL/GenBank/DDBJ databases">
        <title>Isolation of gut microbiota from human fecal samples.</title>
        <authorList>
            <person name="Pamer E.G."/>
            <person name="Barat B."/>
            <person name="Waligurski E."/>
            <person name="Medina S."/>
            <person name="Paddock L."/>
            <person name="Mostad J."/>
        </authorList>
    </citation>
    <scope>NUCLEOTIDE SEQUENCE [LARGE SCALE GENOMIC DNA]</scope>
    <source>
        <strain evidence="3 4">DFI.7.95</strain>
    </source>
</reference>
<accession>A0ABT1SB76</accession>
<gene>
    <name evidence="3" type="ORF">NE686_11410</name>
</gene>
<evidence type="ECO:0000313" key="4">
    <source>
        <dbReference type="Proteomes" id="UP001524478"/>
    </source>
</evidence>
<proteinExistence type="predicted"/>
<name>A0ABT1SB76_9FIRM</name>
<sequence length="216" mass="25063">MFKTIKKIKKIIIFIATIFLILTIGIILLTTNYPIGYKSMIVEYSKEYDLDPYLVASIINVESKYDKDAISQKGARGLMQISPSTGKWASEVLGIDNYSEDILFDPETNIRIGTWYLDTLFKEFDYNLELVLAAYNAGSGNVSKWLKDEKYSNDRTSLSIIPFKETEDYLVRVNQNYKVYSTLYKKYIMNPSDKDSLYINLLHNIRKIIKEIIRNV</sequence>
<keyword evidence="1" id="KW-1133">Transmembrane helix</keyword>
<keyword evidence="1" id="KW-0812">Transmembrane</keyword>
<dbReference type="CDD" id="cd16896">
    <property type="entry name" value="LT_Slt70-like"/>
    <property type="match status" value="1"/>
</dbReference>
<dbReference type="Pfam" id="PF01464">
    <property type="entry name" value="SLT"/>
    <property type="match status" value="1"/>
</dbReference>
<dbReference type="EMBL" id="JANGAC010000008">
    <property type="protein sequence ID" value="MCQ4923699.1"/>
    <property type="molecule type" value="Genomic_DNA"/>
</dbReference>
<protein>
    <submittedName>
        <fullName evidence="3">Lytic transglycosylase domain-containing protein</fullName>
    </submittedName>
</protein>
<organism evidence="3 4">
    <name type="scientific">Tissierella carlieri</name>
    <dbReference type="NCBI Taxonomy" id="689904"/>
    <lineage>
        <taxon>Bacteria</taxon>
        <taxon>Bacillati</taxon>
        <taxon>Bacillota</taxon>
        <taxon>Tissierellia</taxon>
        <taxon>Tissierellales</taxon>
        <taxon>Tissierellaceae</taxon>
        <taxon>Tissierella</taxon>
    </lineage>
</organism>
<dbReference type="PANTHER" id="PTHR37423">
    <property type="entry name" value="SOLUBLE LYTIC MUREIN TRANSGLYCOSYLASE-RELATED"/>
    <property type="match status" value="1"/>
</dbReference>
<dbReference type="RefSeq" id="WP_216556168.1">
    <property type="nucleotide sequence ID" value="NZ_JAHLOH010000018.1"/>
</dbReference>
<dbReference type="PANTHER" id="PTHR37423:SF2">
    <property type="entry name" value="MEMBRANE-BOUND LYTIC MUREIN TRANSGLYCOSYLASE C"/>
    <property type="match status" value="1"/>
</dbReference>
<comment type="caution">
    <text evidence="3">The sequence shown here is derived from an EMBL/GenBank/DDBJ whole genome shotgun (WGS) entry which is preliminary data.</text>
</comment>
<keyword evidence="4" id="KW-1185">Reference proteome</keyword>
<evidence type="ECO:0000259" key="2">
    <source>
        <dbReference type="Pfam" id="PF01464"/>
    </source>
</evidence>
<feature type="domain" description="Transglycosylase SLT" evidence="2">
    <location>
        <begin position="40"/>
        <end position="155"/>
    </location>
</feature>
<feature type="transmembrane region" description="Helical" evidence="1">
    <location>
        <begin position="12"/>
        <end position="35"/>
    </location>
</feature>